<name>A0A0A1TM56_9HYPO</name>
<evidence type="ECO:0000256" key="3">
    <source>
        <dbReference type="ARBA" id="ARBA00022478"/>
    </source>
</evidence>
<dbReference type="STRING" id="1531966.A0A0A1TM56"/>
<dbReference type="PANTHER" id="PTHR14440">
    <property type="entry name" value="DNA-DIRECTED RNA POLYMERASE I SUBUNIT RPA49"/>
    <property type="match status" value="1"/>
</dbReference>
<keyword evidence="4" id="KW-0804">Transcription</keyword>
<gene>
    <name evidence="7" type="ORF">VHEMI07727</name>
</gene>
<keyword evidence="3" id="KW-0240">DNA-directed RNA polymerase</keyword>
<dbReference type="Proteomes" id="UP000039046">
    <property type="component" value="Unassembled WGS sequence"/>
</dbReference>
<evidence type="ECO:0000313" key="8">
    <source>
        <dbReference type="Proteomes" id="UP000039046"/>
    </source>
</evidence>
<proteinExistence type="inferred from homology"/>
<feature type="region of interest" description="Disordered" evidence="6">
    <location>
        <begin position="1"/>
        <end position="21"/>
    </location>
</feature>
<protein>
    <recommendedName>
        <fullName evidence="9">A49-like RNA polymerase I associated factor</fullName>
    </recommendedName>
</protein>
<evidence type="ECO:0008006" key="9">
    <source>
        <dbReference type="Google" id="ProtNLM"/>
    </source>
</evidence>
<dbReference type="EMBL" id="CDHN01000004">
    <property type="protein sequence ID" value="CEJ92048.1"/>
    <property type="molecule type" value="Genomic_DNA"/>
</dbReference>
<evidence type="ECO:0000256" key="6">
    <source>
        <dbReference type="SAM" id="MobiDB-lite"/>
    </source>
</evidence>
<evidence type="ECO:0000313" key="7">
    <source>
        <dbReference type="EMBL" id="CEJ92048.1"/>
    </source>
</evidence>
<comment type="similarity">
    <text evidence="2">Belongs to the eukaryotic RPA49/POLR1E RNA polymerase subunit family.</text>
</comment>
<keyword evidence="8" id="KW-1185">Reference proteome</keyword>
<reference evidence="7 8" key="1">
    <citation type="journal article" date="2015" name="Genome Announc.">
        <title>Draft Genome Sequence and Gene Annotation of the Entomopathogenic Fungus Verticillium hemipterigenum.</title>
        <authorList>
            <person name="Horn F."/>
            <person name="Habel A."/>
            <person name="Scharf D.H."/>
            <person name="Dworschak J."/>
            <person name="Brakhage A.A."/>
            <person name="Guthke R."/>
            <person name="Hertweck C."/>
            <person name="Linde J."/>
        </authorList>
    </citation>
    <scope>NUCLEOTIDE SEQUENCE [LARGE SCALE GENOMIC DNA]</scope>
</reference>
<dbReference type="Pfam" id="PF06870">
    <property type="entry name" value="RNA_pol_I_A49"/>
    <property type="match status" value="1"/>
</dbReference>
<organism evidence="7 8">
    <name type="scientific">[Torrubiella] hemipterigena</name>
    <dbReference type="NCBI Taxonomy" id="1531966"/>
    <lineage>
        <taxon>Eukaryota</taxon>
        <taxon>Fungi</taxon>
        <taxon>Dikarya</taxon>
        <taxon>Ascomycota</taxon>
        <taxon>Pezizomycotina</taxon>
        <taxon>Sordariomycetes</taxon>
        <taxon>Hypocreomycetidae</taxon>
        <taxon>Hypocreales</taxon>
        <taxon>Clavicipitaceae</taxon>
        <taxon>Clavicipitaceae incertae sedis</taxon>
        <taxon>'Torrubiella' clade</taxon>
    </lineage>
</organism>
<comment type="subcellular location">
    <subcellularLocation>
        <location evidence="1">Nucleus</location>
        <location evidence="1">Nucleolus</location>
    </subcellularLocation>
</comment>
<evidence type="ECO:0000256" key="2">
    <source>
        <dbReference type="ARBA" id="ARBA00009430"/>
    </source>
</evidence>
<dbReference type="GO" id="GO:0006351">
    <property type="term" value="P:DNA-templated transcription"/>
    <property type="evidence" value="ECO:0007669"/>
    <property type="project" value="InterPro"/>
</dbReference>
<evidence type="ECO:0000256" key="5">
    <source>
        <dbReference type="ARBA" id="ARBA00023242"/>
    </source>
</evidence>
<dbReference type="AlphaFoldDB" id="A0A0A1TM56"/>
<dbReference type="OrthoDB" id="532500at2759"/>
<sequence length="435" mass="47984">MSDPTSVKKRKRAAEGSSKSKKVAATVISKLVEAQAYPPVVAIAPGIQIPDSVTYNSYESRSQAASKSSKKSAVDRDLILYSNSHQAMDYTATADHSGPGSKPLVNHFIAIHDPATGKTQVVHAKKMTIRGVSRAKQADASALEEKDTKQSILEARTDLGETFGTKKAKKVLHERVLNAISPQKKPGEAPTKIDDAGRAILSNVGDVASTMATRDQLQAAVDEAKPVPYANLEADEIQDVYDPEVLIGSEIFNMIPIREWQELVSHNEPVNSGSRFVAFRVTAIASNDTAVLRLRVLRYLGFVITFFIMSKTAAHGTRRIPPRDKLKEFLAGAPEAVIENIRRKFSENGIMRKFHIDLLITHCCAFACIVDNFEVDTANLRDDLQLQQSQMNQYFHEIGARVKPVSNKAQGKMTHVAKLILPLDFPKQRHLAPRR</sequence>
<accession>A0A0A1TM56</accession>
<dbReference type="GO" id="GO:0000428">
    <property type="term" value="C:DNA-directed RNA polymerase complex"/>
    <property type="evidence" value="ECO:0007669"/>
    <property type="project" value="UniProtKB-KW"/>
</dbReference>
<dbReference type="InterPro" id="IPR009668">
    <property type="entry name" value="RNA_pol-assoc_fac_A49-like"/>
</dbReference>
<evidence type="ECO:0000256" key="4">
    <source>
        <dbReference type="ARBA" id="ARBA00023163"/>
    </source>
</evidence>
<dbReference type="GO" id="GO:0003677">
    <property type="term" value="F:DNA binding"/>
    <property type="evidence" value="ECO:0007669"/>
    <property type="project" value="InterPro"/>
</dbReference>
<dbReference type="HOGENOM" id="CLU_034953_1_0_1"/>
<keyword evidence="5" id="KW-0539">Nucleus</keyword>
<evidence type="ECO:0000256" key="1">
    <source>
        <dbReference type="ARBA" id="ARBA00004604"/>
    </source>
</evidence>
<dbReference type="GO" id="GO:0005730">
    <property type="term" value="C:nucleolus"/>
    <property type="evidence" value="ECO:0007669"/>
    <property type="project" value="UniProtKB-SubCell"/>
</dbReference>